<dbReference type="Pfam" id="PF00646">
    <property type="entry name" value="F-box"/>
    <property type="match status" value="1"/>
</dbReference>
<dbReference type="InterPro" id="IPR053781">
    <property type="entry name" value="F-box_AtFBL13-like"/>
</dbReference>
<sequence>MTTTTFCSSRSVSDSISELPNDIINQILMRLPQKDAVRTCILSTKWRYKWLAVPQLVFDYPSNYKLSPTEKNKLATAIYQALLLHHGHLIKFSFSVTDLDHKNSSDMNHWLHFLSKKGIEDFCLRIWTGEHHKLPYHFYSFQNLRILNLYNCVFKPPNTFRGFDKLVSLELRNVVFAPERFGIFVSNCPFLEKLTLENCPHFFCLRLSSPILKYLSFLVSISLNGMAEIAKYFKDKKTSNLIEMASSIPAIEELAVENYFLKFLAMGGVQNRLTKTLQHLRILHLSGICFEKIEEVSCALCLIRSSPNLEKLTIKSLRETNFVMKAVVEHLRVEDFLDCSLDQLRVAKMQLISGVRPELEFMKFLLATSTRLEKFEILPIQGKSFNCGFQRLKELIRFRRASAKAEIIYLDPDDLDK</sequence>
<protein>
    <recommendedName>
        <fullName evidence="1">F-box domain-containing protein</fullName>
    </recommendedName>
</protein>
<dbReference type="SUPFAM" id="SSF52047">
    <property type="entry name" value="RNI-like"/>
    <property type="match status" value="1"/>
</dbReference>
<dbReference type="PANTHER" id="PTHR31639:SF312">
    <property type="entry name" value="CYCLIN-LIKE F-BOX"/>
    <property type="match status" value="1"/>
</dbReference>
<dbReference type="SUPFAM" id="SSF81383">
    <property type="entry name" value="F-box domain"/>
    <property type="match status" value="1"/>
</dbReference>
<gene>
    <name evidence="2" type="ORF">P3X46_035047</name>
</gene>
<dbReference type="SMART" id="SM00256">
    <property type="entry name" value="FBOX"/>
    <property type="match status" value="1"/>
</dbReference>
<evidence type="ECO:0000313" key="2">
    <source>
        <dbReference type="EMBL" id="KAJ9128419.1"/>
    </source>
</evidence>
<dbReference type="Pfam" id="PF23622">
    <property type="entry name" value="LRR_At1g61320_AtMIF1"/>
    <property type="match status" value="1"/>
</dbReference>
<proteinExistence type="predicted"/>
<dbReference type="InterPro" id="IPR001810">
    <property type="entry name" value="F-box_dom"/>
</dbReference>
<dbReference type="InterPro" id="IPR055357">
    <property type="entry name" value="LRR_At1g61320_AtMIF1"/>
</dbReference>
<comment type="caution">
    <text evidence="2">The sequence shown here is derived from an EMBL/GenBank/DDBJ whole genome shotgun (WGS) entry which is preliminary data.</text>
</comment>
<feature type="domain" description="F-box" evidence="1">
    <location>
        <begin position="13"/>
        <end position="47"/>
    </location>
</feature>
<organism evidence="2 3">
    <name type="scientific">Hevea brasiliensis</name>
    <name type="common">Para rubber tree</name>
    <name type="synonym">Siphonia brasiliensis</name>
    <dbReference type="NCBI Taxonomy" id="3981"/>
    <lineage>
        <taxon>Eukaryota</taxon>
        <taxon>Viridiplantae</taxon>
        <taxon>Streptophyta</taxon>
        <taxon>Embryophyta</taxon>
        <taxon>Tracheophyta</taxon>
        <taxon>Spermatophyta</taxon>
        <taxon>Magnoliopsida</taxon>
        <taxon>eudicotyledons</taxon>
        <taxon>Gunneridae</taxon>
        <taxon>Pentapetalae</taxon>
        <taxon>rosids</taxon>
        <taxon>fabids</taxon>
        <taxon>Malpighiales</taxon>
        <taxon>Euphorbiaceae</taxon>
        <taxon>Crotonoideae</taxon>
        <taxon>Micrandreae</taxon>
        <taxon>Hevea</taxon>
    </lineage>
</organism>
<dbReference type="InterPro" id="IPR032675">
    <property type="entry name" value="LRR_dom_sf"/>
</dbReference>
<keyword evidence="3" id="KW-1185">Reference proteome</keyword>
<name>A0ABQ9K9V7_HEVBR</name>
<dbReference type="EMBL" id="JARPOI010000668">
    <property type="protein sequence ID" value="KAJ9128419.1"/>
    <property type="molecule type" value="Genomic_DNA"/>
</dbReference>
<evidence type="ECO:0000313" key="3">
    <source>
        <dbReference type="Proteomes" id="UP001174677"/>
    </source>
</evidence>
<dbReference type="PROSITE" id="PS50181">
    <property type="entry name" value="FBOX"/>
    <property type="match status" value="1"/>
</dbReference>
<reference evidence="2 3" key="1">
    <citation type="journal article" date="2023" name="Plant Biotechnol. J.">
        <title>Chromosome-level wild Hevea brasiliensis genome provides new tools for genomic-assisted breeding and valuable loci to elevate rubber yield.</title>
        <authorList>
            <person name="Cheng H."/>
            <person name="Song X."/>
            <person name="Hu Y."/>
            <person name="Wu T."/>
            <person name="Yang Q."/>
            <person name="An Z."/>
            <person name="Feng S."/>
            <person name="Deng Z."/>
            <person name="Wu W."/>
            <person name="Zeng X."/>
            <person name="Tu M."/>
            <person name="Wang X."/>
            <person name="Huang H."/>
        </authorList>
    </citation>
    <scope>NUCLEOTIDE SEQUENCE [LARGE SCALE GENOMIC DNA]</scope>
    <source>
        <strain evidence="2">MT/VB/25A 57/8</strain>
    </source>
</reference>
<dbReference type="PANTHER" id="PTHR31639">
    <property type="entry name" value="F-BOX PROTEIN-LIKE"/>
    <property type="match status" value="1"/>
</dbReference>
<evidence type="ECO:0000259" key="1">
    <source>
        <dbReference type="PROSITE" id="PS50181"/>
    </source>
</evidence>
<dbReference type="Gene3D" id="3.80.10.10">
    <property type="entry name" value="Ribonuclease Inhibitor"/>
    <property type="match status" value="1"/>
</dbReference>
<dbReference type="Proteomes" id="UP001174677">
    <property type="component" value="Unassembled WGS sequence"/>
</dbReference>
<dbReference type="InterPro" id="IPR036047">
    <property type="entry name" value="F-box-like_dom_sf"/>
</dbReference>
<accession>A0ABQ9K9V7</accession>
<dbReference type="CDD" id="cd22160">
    <property type="entry name" value="F-box_AtFBL13-like"/>
    <property type="match status" value="1"/>
</dbReference>